<reference evidence="1" key="1">
    <citation type="submission" date="2020-03" db="EMBL/GenBank/DDBJ databases">
        <title>Hybrid Assembly of Korean Phytophthora infestans isolates.</title>
        <authorList>
            <person name="Prokchorchik M."/>
            <person name="Lee Y."/>
            <person name="Seo J."/>
            <person name="Cho J.-H."/>
            <person name="Park Y.-E."/>
            <person name="Jang D.-C."/>
            <person name="Im J.-S."/>
            <person name="Choi J.-G."/>
            <person name="Park H.-J."/>
            <person name="Lee G.-B."/>
            <person name="Lee Y.-G."/>
            <person name="Hong S.-Y."/>
            <person name="Cho K."/>
            <person name="Sohn K.H."/>
        </authorList>
    </citation>
    <scope>NUCLEOTIDE SEQUENCE</scope>
    <source>
        <strain evidence="1">KR_2_A2</strain>
    </source>
</reference>
<dbReference type="EMBL" id="JAACNO010000831">
    <property type="protein sequence ID" value="KAF4144629.1"/>
    <property type="molecule type" value="Genomic_DNA"/>
</dbReference>
<name>A0A8S9V082_PHYIN</name>
<accession>A0A8S9V082</accession>
<sequence length="119" mass="13446">KFNLRQNKFSQVSTGIHGMTGLHSRCDAVACSAYDDQLAYGVRWQQSTDRSLFVKPPRHAYRNAITDCSSRHFGWCFGQLKHLGLPRKTCRSTRQDLNTKTTRDTDTGLDAVEFGDSFG</sequence>
<proteinExistence type="predicted"/>
<protein>
    <submittedName>
        <fullName evidence="1">Uncharacterized protein</fullName>
    </submittedName>
</protein>
<evidence type="ECO:0000313" key="1">
    <source>
        <dbReference type="EMBL" id="KAF4144629.1"/>
    </source>
</evidence>
<organism evidence="1 2">
    <name type="scientific">Phytophthora infestans</name>
    <name type="common">Potato late blight agent</name>
    <name type="synonym">Botrytis infestans</name>
    <dbReference type="NCBI Taxonomy" id="4787"/>
    <lineage>
        <taxon>Eukaryota</taxon>
        <taxon>Sar</taxon>
        <taxon>Stramenopiles</taxon>
        <taxon>Oomycota</taxon>
        <taxon>Peronosporomycetes</taxon>
        <taxon>Peronosporales</taxon>
        <taxon>Peronosporaceae</taxon>
        <taxon>Phytophthora</taxon>
    </lineage>
</organism>
<feature type="non-terminal residue" evidence="1">
    <location>
        <position position="119"/>
    </location>
</feature>
<comment type="caution">
    <text evidence="1">The sequence shown here is derived from an EMBL/GenBank/DDBJ whole genome shotgun (WGS) entry which is preliminary data.</text>
</comment>
<evidence type="ECO:0000313" key="2">
    <source>
        <dbReference type="Proteomes" id="UP000704712"/>
    </source>
</evidence>
<dbReference type="AlphaFoldDB" id="A0A8S9V082"/>
<dbReference type="Proteomes" id="UP000704712">
    <property type="component" value="Unassembled WGS sequence"/>
</dbReference>
<gene>
    <name evidence="1" type="ORF">GN958_ATG06159</name>
</gene>